<evidence type="ECO:0000313" key="3">
    <source>
        <dbReference type="Proteomes" id="UP001642484"/>
    </source>
</evidence>
<evidence type="ECO:0000313" key="2">
    <source>
        <dbReference type="EMBL" id="CAK9095815.1"/>
    </source>
</evidence>
<organism evidence="2 3">
    <name type="scientific">Durusdinium trenchii</name>
    <dbReference type="NCBI Taxonomy" id="1381693"/>
    <lineage>
        <taxon>Eukaryota</taxon>
        <taxon>Sar</taxon>
        <taxon>Alveolata</taxon>
        <taxon>Dinophyceae</taxon>
        <taxon>Suessiales</taxon>
        <taxon>Symbiodiniaceae</taxon>
        <taxon>Durusdinium</taxon>
    </lineage>
</organism>
<protein>
    <submittedName>
        <fullName evidence="2">Uncharacterized protein</fullName>
    </submittedName>
</protein>
<feature type="region of interest" description="Disordered" evidence="1">
    <location>
        <begin position="1"/>
        <end position="69"/>
    </location>
</feature>
<evidence type="ECO:0000256" key="1">
    <source>
        <dbReference type="SAM" id="MobiDB-lite"/>
    </source>
</evidence>
<sequence>MQPRAGKGQPSTASQGAKTGYSDAPARPEKWREGWREECRDEWQEEWNGEQSPVAQSTEAWPEPAWSSTVPWPPQDPAWWADLASQLPAAWGTGAFDAERVKGLEAKLSPDNEVSGAFGEGFYDAACPGSDLPDGLFEAPGPAQLPAPRANMAGAARRPGKQWVVAEERLPNESSTGDDFMPSESLLGKWVDSQGHSIHVLSTDAYSVRLLATMSKAMLPDKHLALKPVRLGAGWQCGHSILDPSWSTPSQLHWVAGDGRVTVWVRPPSKAKKAKE</sequence>
<name>A0ABP0R880_9DINO</name>
<dbReference type="Proteomes" id="UP001642484">
    <property type="component" value="Unassembled WGS sequence"/>
</dbReference>
<feature type="compositionally biased region" description="Polar residues" evidence="1">
    <location>
        <begin position="49"/>
        <end position="59"/>
    </location>
</feature>
<dbReference type="EMBL" id="CAXAMN010025528">
    <property type="protein sequence ID" value="CAK9095815.1"/>
    <property type="molecule type" value="Genomic_DNA"/>
</dbReference>
<feature type="compositionally biased region" description="Basic and acidic residues" evidence="1">
    <location>
        <begin position="26"/>
        <end position="42"/>
    </location>
</feature>
<accession>A0ABP0R880</accession>
<reference evidence="2 3" key="1">
    <citation type="submission" date="2024-02" db="EMBL/GenBank/DDBJ databases">
        <authorList>
            <person name="Chen Y."/>
            <person name="Shah S."/>
            <person name="Dougan E. K."/>
            <person name="Thang M."/>
            <person name="Chan C."/>
        </authorList>
    </citation>
    <scope>NUCLEOTIDE SEQUENCE [LARGE SCALE GENOMIC DNA]</scope>
</reference>
<keyword evidence="3" id="KW-1185">Reference proteome</keyword>
<comment type="caution">
    <text evidence="2">The sequence shown here is derived from an EMBL/GenBank/DDBJ whole genome shotgun (WGS) entry which is preliminary data.</text>
</comment>
<proteinExistence type="predicted"/>
<gene>
    <name evidence="2" type="ORF">CCMP2556_LOCUS45605</name>
</gene>